<proteinExistence type="predicted"/>
<dbReference type="RefSeq" id="WP_270948379.1">
    <property type="nucleotide sequence ID" value="NZ_JAQGLA010000011.1"/>
</dbReference>
<accession>A0ABT4UW71</accession>
<evidence type="ECO:0000313" key="2">
    <source>
        <dbReference type="Proteomes" id="UP001210380"/>
    </source>
</evidence>
<keyword evidence="2" id="KW-1185">Reference proteome</keyword>
<gene>
    <name evidence="1" type="ORF">OU415_10175</name>
</gene>
<evidence type="ECO:0000313" key="1">
    <source>
        <dbReference type="EMBL" id="MDA3625803.1"/>
    </source>
</evidence>
<comment type="caution">
    <text evidence="1">The sequence shown here is derived from an EMBL/GenBank/DDBJ whole genome shotgun (WGS) entry which is preliminary data.</text>
</comment>
<dbReference type="EMBL" id="JAQGLA010000011">
    <property type="protein sequence ID" value="MDA3625803.1"/>
    <property type="molecule type" value="Genomic_DNA"/>
</dbReference>
<reference evidence="1 2" key="1">
    <citation type="submission" date="2022-11" db="EMBL/GenBank/DDBJ databases">
        <title>Draft genome sequence of Saccharopolyspora sp. WRP15-2 isolated from rhizosphere soils of wild rice in Thailand.</title>
        <authorList>
            <person name="Duangmal K."/>
            <person name="Kammanee S."/>
            <person name="Muangham S."/>
        </authorList>
    </citation>
    <scope>NUCLEOTIDE SEQUENCE [LARGE SCALE GENOMIC DNA]</scope>
    <source>
        <strain evidence="1 2">WRP15-2</strain>
    </source>
</reference>
<protein>
    <submittedName>
        <fullName evidence="1">Uncharacterized protein</fullName>
    </submittedName>
</protein>
<name>A0ABT4UW71_9PSEU</name>
<sequence length="50" mass="6072">MEIDRALRMLVDVPPQPMSTHVLDDLLLRPLHFFRPQLVIRNFRRNRSFN</sequence>
<organism evidence="1 2">
    <name type="scientific">Saccharopolyspora oryzae</name>
    <dbReference type="NCBI Taxonomy" id="2997343"/>
    <lineage>
        <taxon>Bacteria</taxon>
        <taxon>Bacillati</taxon>
        <taxon>Actinomycetota</taxon>
        <taxon>Actinomycetes</taxon>
        <taxon>Pseudonocardiales</taxon>
        <taxon>Pseudonocardiaceae</taxon>
        <taxon>Saccharopolyspora</taxon>
    </lineage>
</organism>
<dbReference type="Proteomes" id="UP001210380">
    <property type="component" value="Unassembled WGS sequence"/>
</dbReference>